<evidence type="ECO:0000313" key="2">
    <source>
        <dbReference type="EMBL" id="QDI64883.1"/>
    </source>
</evidence>
<evidence type="ECO:0000313" key="3">
    <source>
        <dbReference type="EMBL" id="RCJ01477.1"/>
    </source>
</evidence>
<gene>
    <name evidence="3" type="ORF">DSQ42_01580</name>
    <name evidence="2" type="ORF">FJM05_01580</name>
    <name evidence="1" type="ORF">LH652_01595</name>
</gene>
<dbReference type="Proteomes" id="UP000253077">
    <property type="component" value="Unassembled WGS sequence"/>
</dbReference>
<name>A0AAP9ACH7_UREUR</name>
<proteinExistence type="predicted"/>
<dbReference type="SUPFAM" id="SSF50249">
    <property type="entry name" value="Nucleic acid-binding proteins"/>
    <property type="match status" value="1"/>
</dbReference>
<reference evidence="3 4" key="1">
    <citation type="submission" date="2018-07" db="EMBL/GenBank/DDBJ databases">
        <title>Ureaplasma urealyticum 1000 the multidrug-resistant clinical isolate obtained from scrapings of the urogenital tract of a woman with inflammatory diseases of the reproductive organs.</title>
        <authorList>
            <person name="Kolesnikova E.A."/>
            <person name="Alekseeva A.E."/>
            <person name="Brusnigina N.F."/>
            <person name="Makhova M.A."/>
        </authorList>
    </citation>
    <scope>NUCLEOTIDE SEQUENCE [LARGE SCALE GENOMIC DNA]</scope>
    <source>
        <strain evidence="3 4">1000</strain>
    </source>
</reference>
<evidence type="ECO:0000313" key="1">
    <source>
        <dbReference type="EMBL" id="MCF1348983.1"/>
    </source>
</evidence>
<evidence type="ECO:0000313" key="5">
    <source>
        <dbReference type="Proteomes" id="UP000318231"/>
    </source>
</evidence>
<reference evidence="1 6" key="3">
    <citation type="submission" date="2021-10" db="EMBL/GenBank/DDBJ databases">
        <title>Sequencing the mobilome of antimicrobial resistant bacterial isolates spanning a range of GC content: The potential of a sustainable low cost, low infrastructure approach for surveillance with Oxford Nanopore sequencing.</title>
        <authorList>
            <person name="Sands K."/>
        </authorList>
    </citation>
    <scope>NUCLEOTIDE SEQUENCE [LARGE SCALE GENOMIC DNA]</scope>
    <source>
        <strain evidence="1 6">MIN-202</strain>
    </source>
</reference>
<accession>A0AAP9ACH7</accession>
<dbReference type="EMBL" id="JAJBIS010000001">
    <property type="protein sequence ID" value="MCF1348983.1"/>
    <property type="molecule type" value="Genomic_DNA"/>
</dbReference>
<dbReference type="Proteomes" id="UP001201240">
    <property type="component" value="Unassembled WGS sequence"/>
</dbReference>
<dbReference type="EMBL" id="QOKT01000006">
    <property type="protein sequence ID" value="RCJ01477.1"/>
    <property type="molecule type" value="Genomic_DNA"/>
</dbReference>
<reference evidence="2 5" key="2">
    <citation type="submission" date="2019-07" db="EMBL/GenBank/DDBJ databases">
        <title>Comparative genomics of three clinical Ureaplasma species: analysis of their core genomes and virulence factors.</title>
        <authorList>
            <person name="Yang T."/>
            <person name="Zhang Y."/>
            <person name="Li X."/>
            <person name="Kong Y."/>
            <person name="Yu H."/>
            <person name="Ruan Z."/>
            <person name="Xie X."/>
            <person name="Zhang J."/>
        </authorList>
    </citation>
    <scope>NUCLEOTIDE SEQUENCE [LARGE SCALE GENOMIC DNA]</scope>
    <source>
        <strain evidence="2 5">132</strain>
    </source>
</reference>
<protein>
    <submittedName>
        <fullName evidence="2">Uncharacterized protein</fullName>
    </submittedName>
</protein>
<evidence type="ECO:0000313" key="6">
    <source>
        <dbReference type="Proteomes" id="UP001201240"/>
    </source>
</evidence>
<dbReference type="RefSeq" id="WP_004026089.1">
    <property type="nucleotide sequence ID" value="NZ_CAMXZD010000015.1"/>
</dbReference>
<evidence type="ECO:0000313" key="4">
    <source>
        <dbReference type="Proteomes" id="UP000253077"/>
    </source>
</evidence>
<dbReference type="EMBL" id="CP041200">
    <property type="protein sequence ID" value="QDI64883.1"/>
    <property type="molecule type" value="Genomic_DNA"/>
</dbReference>
<dbReference type="Proteomes" id="UP000318231">
    <property type="component" value="Chromosome"/>
</dbReference>
<dbReference type="AlphaFoldDB" id="A0AAP9ACH7"/>
<organism evidence="2 5">
    <name type="scientific">Ureaplasma urealyticum</name>
    <name type="common">Ureaplasma urealyticum biotype 2</name>
    <dbReference type="NCBI Taxonomy" id="2130"/>
    <lineage>
        <taxon>Bacteria</taxon>
        <taxon>Bacillati</taxon>
        <taxon>Mycoplasmatota</taxon>
        <taxon>Mycoplasmoidales</taxon>
        <taxon>Mycoplasmoidaceae</taxon>
        <taxon>Ureaplasma</taxon>
    </lineage>
</organism>
<dbReference type="GeneID" id="93848799"/>
<dbReference type="InterPro" id="IPR012340">
    <property type="entry name" value="NA-bd_OB-fold"/>
</dbReference>
<sequence>MKEFSKNKTYNNFKNHKSPLRVVEGIVREIKNNELQIDFVDSYKKGICKFINLTDYNWNTISSRFLINSKHLFLISKFDPTRRVYWLNYKIIHPIEIKNKRRSYPTLSHDRNLRIFLTNLLENEDKEHNNHEIN</sequence>